<feature type="DNA-binding region" description="H-T-H motif" evidence="4">
    <location>
        <begin position="61"/>
        <end position="80"/>
    </location>
</feature>
<dbReference type="STRING" id="644282.Deba_1704"/>
<keyword evidence="7" id="KW-1185">Reference proteome</keyword>
<dbReference type="Pfam" id="PF00440">
    <property type="entry name" value="TetR_N"/>
    <property type="match status" value="1"/>
</dbReference>
<evidence type="ECO:0000256" key="2">
    <source>
        <dbReference type="ARBA" id="ARBA00023125"/>
    </source>
</evidence>
<dbReference type="Pfam" id="PF17932">
    <property type="entry name" value="TetR_C_24"/>
    <property type="match status" value="1"/>
</dbReference>
<dbReference type="GO" id="GO:0003700">
    <property type="term" value="F:DNA-binding transcription factor activity"/>
    <property type="evidence" value="ECO:0007669"/>
    <property type="project" value="TreeGrafter"/>
</dbReference>
<gene>
    <name evidence="6" type="ordered locus">Deba_1704</name>
</gene>
<keyword evidence="3" id="KW-0804">Transcription</keyword>
<dbReference type="EMBL" id="CP002085">
    <property type="protein sequence ID" value="ADK85072.1"/>
    <property type="molecule type" value="Genomic_DNA"/>
</dbReference>
<name>E1QHM9_DESB2</name>
<dbReference type="OrthoDB" id="9808189at2"/>
<proteinExistence type="predicted"/>
<dbReference type="InterPro" id="IPR001647">
    <property type="entry name" value="HTH_TetR"/>
</dbReference>
<accession>E1QHM9</accession>
<dbReference type="AlphaFoldDB" id="E1QHM9"/>
<feature type="domain" description="HTH tetR-type" evidence="5">
    <location>
        <begin position="38"/>
        <end position="98"/>
    </location>
</feature>
<dbReference type="KEGG" id="dbr:Deba_1704"/>
<dbReference type="SUPFAM" id="SSF46689">
    <property type="entry name" value="Homeodomain-like"/>
    <property type="match status" value="1"/>
</dbReference>
<dbReference type="InterPro" id="IPR050109">
    <property type="entry name" value="HTH-type_TetR-like_transc_reg"/>
</dbReference>
<sequence>MNFAEFNEMVSVSWVDMCQRVYEEHGESIRIKKGKTVAKNLPRIFEATLRISNQHGFQAMSMRALSRETGLSMGALYAYFSSKEELLELLQRAGRSMTMMILGQCLEKVEGARERLRVAIEAHLFLSEAMQQWFYFSYMEAKHLGPEEKDKAMAGELQTENMVAEIIRAGQAEGVFIATDAQLLAACGKALMQDWYVKRWKYAKRGVSVDQYARFVIEMVEAYCLAPAGRQ</sequence>
<dbReference type="eggNOG" id="COG1309">
    <property type="taxonomic scope" value="Bacteria"/>
</dbReference>
<dbReference type="InterPro" id="IPR036271">
    <property type="entry name" value="Tet_transcr_reg_TetR-rel_C_sf"/>
</dbReference>
<dbReference type="InterPro" id="IPR009057">
    <property type="entry name" value="Homeodomain-like_sf"/>
</dbReference>
<evidence type="ECO:0000313" key="6">
    <source>
        <dbReference type="EMBL" id="ADK85072.1"/>
    </source>
</evidence>
<dbReference type="Proteomes" id="UP000009047">
    <property type="component" value="Chromosome"/>
</dbReference>
<evidence type="ECO:0000259" key="5">
    <source>
        <dbReference type="PROSITE" id="PS50977"/>
    </source>
</evidence>
<dbReference type="Gene3D" id="1.10.10.60">
    <property type="entry name" value="Homeodomain-like"/>
    <property type="match status" value="1"/>
</dbReference>
<dbReference type="PANTHER" id="PTHR30055:SF240">
    <property type="entry name" value="HTH-TYPE TRANSCRIPTIONAL REGULATOR ACRR"/>
    <property type="match status" value="1"/>
</dbReference>
<keyword evidence="1" id="KW-0805">Transcription regulation</keyword>
<dbReference type="PANTHER" id="PTHR30055">
    <property type="entry name" value="HTH-TYPE TRANSCRIPTIONAL REGULATOR RUTR"/>
    <property type="match status" value="1"/>
</dbReference>
<reference evidence="6 7" key="1">
    <citation type="journal article" date="2010" name="Stand. Genomic Sci.">
        <title>Complete genome sequence of Desulfarculus baarsii type strain (2st14).</title>
        <authorList>
            <person name="Sun H."/>
            <person name="Spring S."/>
            <person name="Lapidus A."/>
            <person name="Davenport K."/>
            <person name="Del Rio T.G."/>
            <person name="Tice H."/>
            <person name="Nolan M."/>
            <person name="Copeland A."/>
            <person name="Cheng J.F."/>
            <person name="Lucas S."/>
            <person name="Tapia R."/>
            <person name="Goodwin L."/>
            <person name="Pitluck S."/>
            <person name="Ivanova N."/>
            <person name="Pagani I."/>
            <person name="Mavromatis K."/>
            <person name="Ovchinnikova G."/>
            <person name="Pati A."/>
            <person name="Chen A."/>
            <person name="Palaniappan K."/>
            <person name="Hauser L."/>
            <person name="Chang Y.J."/>
            <person name="Jeffries C.D."/>
            <person name="Detter J.C."/>
            <person name="Han C."/>
            <person name="Rohde M."/>
            <person name="Brambilla E."/>
            <person name="Goker M."/>
            <person name="Woyke T."/>
            <person name="Bristow J."/>
            <person name="Eisen J.A."/>
            <person name="Markowitz V."/>
            <person name="Hugenholtz P."/>
            <person name="Kyrpides N.C."/>
            <person name="Klenk H.P."/>
            <person name="Land M."/>
        </authorList>
    </citation>
    <scope>NUCLEOTIDE SEQUENCE [LARGE SCALE GENOMIC DNA]</scope>
    <source>
        <strain evidence="7">ATCC 33931 / DSM 2075 / LMG 7858 / VKM B-1802 / 2st14</strain>
    </source>
</reference>
<dbReference type="PRINTS" id="PR00455">
    <property type="entry name" value="HTHTETR"/>
</dbReference>
<dbReference type="InterPro" id="IPR041490">
    <property type="entry name" value="KstR2_TetR_C"/>
</dbReference>
<dbReference type="HOGENOM" id="CLU_1292691_0_0_7"/>
<dbReference type="Gene3D" id="1.10.357.10">
    <property type="entry name" value="Tetracycline Repressor, domain 2"/>
    <property type="match status" value="1"/>
</dbReference>
<evidence type="ECO:0000256" key="3">
    <source>
        <dbReference type="ARBA" id="ARBA00023163"/>
    </source>
</evidence>
<dbReference type="SUPFAM" id="SSF48498">
    <property type="entry name" value="Tetracyclin repressor-like, C-terminal domain"/>
    <property type="match status" value="1"/>
</dbReference>
<organism evidence="6 7">
    <name type="scientific">Desulfarculus baarsii (strain ATCC 33931 / DSM 2075 / LMG 7858 / VKM B-1802 / 2st14)</name>
    <dbReference type="NCBI Taxonomy" id="644282"/>
    <lineage>
        <taxon>Bacteria</taxon>
        <taxon>Pseudomonadati</taxon>
        <taxon>Thermodesulfobacteriota</taxon>
        <taxon>Desulfarculia</taxon>
        <taxon>Desulfarculales</taxon>
        <taxon>Desulfarculaceae</taxon>
        <taxon>Desulfarculus</taxon>
    </lineage>
</organism>
<dbReference type="RefSeq" id="WP_013258525.1">
    <property type="nucleotide sequence ID" value="NC_014365.1"/>
</dbReference>
<dbReference type="PROSITE" id="PS50977">
    <property type="entry name" value="HTH_TETR_2"/>
    <property type="match status" value="1"/>
</dbReference>
<dbReference type="GO" id="GO:0000976">
    <property type="term" value="F:transcription cis-regulatory region binding"/>
    <property type="evidence" value="ECO:0007669"/>
    <property type="project" value="TreeGrafter"/>
</dbReference>
<evidence type="ECO:0000313" key="7">
    <source>
        <dbReference type="Proteomes" id="UP000009047"/>
    </source>
</evidence>
<dbReference type="InterPro" id="IPR023772">
    <property type="entry name" value="DNA-bd_HTH_TetR-type_CS"/>
</dbReference>
<keyword evidence="2 4" id="KW-0238">DNA-binding</keyword>
<evidence type="ECO:0000256" key="4">
    <source>
        <dbReference type="PROSITE-ProRule" id="PRU00335"/>
    </source>
</evidence>
<protein>
    <submittedName>
        <fullName evidence="6">Transcriptional regulator, TetR family</fullName>
    </submittedName>
</protein>
<dbReference type="PROSITE" id="PS01081">
    <property type="entry name" value="HTH_TETR_1"/>
    <property type="match status" value="1"/>
</dbReference>
<evidence type="ECO:0000256" key="1">
    <source>
        <dbReference type="ARBA" id="ARBA00023015"/>
    </source>
</evidence>